<dbReference type="PANTHER" id="PTHR42847">
    <property type="entry name" value="ALKANESULFONATE MONOOXYGENASE"/>
    <property type="match status" value="1"/>
</dbReference>
<keyword evidence="4" id="KW-0503">Monooxygenase</keyword>
<sequence length="358" mass="39300">MRLGYWTPIYGGFLRNVGDEGMPATWDYVRHVSQLADRLGYDITLVPELYLNDRKGIDAPSLEAWELAAAIAAVTEQVEIMVAVRPGFHLPAVAAKRAATLDEISGGRIALNVVSAWWQEEARQYGGTFGVHDERYVRTEEWVDVVDGLWRRTPFTYVGDHYEVHDAVLSPKPRRRPTLWAGGESDGGKASIARFADSYVMHGGTVDEIRTKTAEMRRRREQLGREPFAEFGMAAYVIVRDTEAEAAAELERITAAPGAGSPGYASYQEFVQHSQLETAVSLREYSVGTRGLRPDLVGTAEQVAEKLHAYAEAGLDLVLIQSSPLDTELERIAEQVFPLVRGAAAAQAPRGTAVAAGV</sequence>
<evidence type="ECO:0000256" key="2">
    <source>
        <dbReference type="ARBA" id="ARBA00022643"/>
    </source>
</evidence>
<evidence type="ECO:0000259" key="5">
    <source>
        <dbReference type="Pfam" id="PF00296"/>
    </source>
</evidence>
<evidence type="ECO:0000313" key="6">
    <source>
        <dbReference type="EMBL" id="NMR20503.1"/>
    </source>
</evidence>
<accession>A0A7Y0LZX3</accession>
<comment type="caution">
    <text evidence="6">The sequence shown here is derived from an EMBL/GenBank/DDBJ whole genome shotgun (WGS) entry which is preliminary data.</text>
</comment>
<reference evidence="6 7" key="1">
    <citation type="submission" date="2020-04" db="EMBL/GenBank/DDBJ databases">
        <title>Sequencing and Assembly of C. fimi.</title>
        <authorList>
            <person name="Ramsey A.R."/>
        </authorList>
    </citation>
    <scope>NUCLEOTIDE SEQUENCE [LARGE SCALE GENOMIC DNA]</scope>
    <source>
        <strain evidence="6 7">SB</strain>
    </source>
</reference>
<keyword evidence="7" id="KW-1185">Reference proteome</keyword>
<dbReference type="InterPro" id="IPR011251">
    <property type="entry name" value="Luciferase-like_dom"/>
</dbReference>
<evidence type="ECO:0000256" key="3">
    <source>
        <dbReference type="ARBA" id="ARBA00023002"/>
    </source>
</evidence>
<dbReference type="Gene3D" id="3.20.20.30">
    <property type="entry name" value="Luciferase-like domain"/>
    <property type="match status" value="1"/>
</dbReference>
<proteinExistence type="predicted"/>
<keyword evidence="3" id="KW-0560">Oxidoreductase</keyword>
<evidence type="ECO:0000256" key="4">
    <source>
        <dbReference type="ARBA" id="ARBA00023033"/>
    </source>
</evidence>
<name>A0A7Y0LZX3_CELFI</name>
<keyword evidence="1" id="KW-0285">Flavoprotein</keyword>
<dbReference type="RefSeq" id="WP_169324883.1">
    <property type="nucleotide sequence ID" value="NZ_JABCJJ010000013.1"/>
</dbReference>
<evidence type="ECO:0000313" key="7">
    <source>
        <dbReference type="Proteomes" id="UP000562124"/>
    </source>
</evidence>
<dbReference type="EMBL" id="JABCJJ010000013">
    <property type="protein sequence ID" value="NMR20503.1"/>
    <property type="molecule type" value="Genomic_DNA"/>
</dbReference>
<dbReference type="InterPro" id="IPR050172">
    <property type="entry name" value="SsuD_RutA_monooxygenase"/>
</dbReference>
<dbReference type="AlphaFoldDB" id="A0A7Y0LZX3"/>
<keyword evidence="2" id="KW-0288">FMN</keyword>
<dbReference type="InterPro" id="IPR036661">
    <property type="entry name" value="Luciferase-like_sf"/>
</dbReference>
<dbReference type="GO" id="GO:0008726">
    <property type="term" value="F:alkanesulfonate monooxygenase activity"/>
    <property type="evidence" value="ECO:0007669"/>
    <property type="project" value="TreeGrafter"/>
</dbReference>
<gene>
    <name evidence="6" type="ORF">HIR71_09795</name>
</gene>
<dbReference type="SUPFAM" id="SSF51679">
    <property type="entry name" value="Bacterial luciferase-like"/>
    <property type="match status" value="1"/>
</dbReference>
<dbReference type="Pfam" id="PF00296">
    <property type="entry name" value="Bac_luciferase"/>
    <property type="match status" value="1"/>
</dbReference>
<organism evidence="6 7">
    <name type="scientific">Cellulomonas fimi</name>
    <dbReference type="NCBI Taxonomy" id="1708"/>
    <lineage>
        <taxon>Bacteria</taxon>
        <taxon>Bacillati</taxon>
        <taxon>Actinomycetota</taxon>
        <taxon>Actinomycetes</taxon>
        <taxon>Micrococcales</taxon>
        <taxon>Cellulomonadaceae</taxon>
        <taxon>Cellulomonas</taxon>
    </lineage>
</organism>
<feature type="domain" description="Luciferase-like" evidence="5">
    <location>
        <begin position="18"/>
        <end position="316"/>
    </location>
</feature>
<dbReference type="GO" id="GO:0046306">
    <property type="term" value="P:alkanesulfonate catabolic process"/>
    <property type="evidence" value="ECO:0007669"/>
    <property type="project" value="TreeGrafter"/>
</dbReference>
<evidence type="ECO:0000256" key="1">
    <source>
        <dbReference type="ARBA" id="ARBA00022630"/>
    </source>
</evidence>
<dbReference type="Proteomes" id="UP000562124">
    <property type="component" value="Unassembled WGS sequence"/>
</dbReference>
<protein>
    <submittedName>
        <fullName evidence="6">LLM class flavin-dependent oxidoreductase</fullName>
    </submittedName>
</protein>
<dbReference type="PANTHER" id="PTHR42847:SF4">
    <property type="entry name" value="ALKANESULFONATE MONOOXYGENASE-RELATED"/>
    <property type="match status" value="1"/>
</dbReference>